<protein>
    <submittedName>
        <fullName evidence="1">Uncharacterized protein</fullName>
    </submittedName>
</protein>
<organism evidence="1 2">
    <name type="scientific">Botryotinia fuckeliana (strain T4)</name>
    <name type="common">Noble rot fungus</name>
    <name type="synonym">Botrytis cinerea</name>
    <dbReference type="NCBI Taxonomy" id="999810"/>
    <lineage>
        <taxon>Eukaryota</taxon>
        <taxon>Fungi</taxon>
        <taxon>Dikarya</taxon>
        <taxon>Ascomycota</taxon>
        <taxon>Pezizomycotina</taxon>
        <taxon>Leotiomycetes</taxon>
        <taxon>Helotiales</taxon>
        <taxon>Sclerotiniaceae</taxon>
        <taxon>Botrytis</taxon>
    </lineage>
</organism>
<dbReference type="Proteomes" id="UP000008177">
    <property type="component" value="Unplaced contigs"/>
</dbReference>
<reference evidence="2" key="1">
    <citation type="journal article" date="2011" name="PLoS Genet.">
        <title>Genomic analysis of the necrotrophic fungal pathogens Sclerotinia sclerotiorum and Botrytis cinerea.</title>
        <authorList>
            <person name="Amselem J."/>
            <person name="Cuomo C.A."/>
            <person name="van Kan J.A."/>
            <person name="Viaud M."/>
            <person name="Benito E.P."/>
            <person name="Couloux A."/>
            <person name="Coutinho P.M."/>
            <person name="de Vries R.P."/>
            <person name="Dyer P.S."/>
            <person name="Fillinger S."/>
            <person name="Fournier E."/>
            <person name="Gout L."/>
            <person name="Hahn M."/>
            <person name="Kohn L."/>
            <person name="Lapalu N."/>
            <person name="Plummer K.M."/>
            <person name="Pradier J.M."/>
            <person name="Quevillon E."/>
            <person name="Sharon A."/>
            <person name="Simon A."/>
            <person name="ten Have A."/>
            <person name="Tudzynski B."/>
            <person name="Tudzynski P."/>
            <person name="Wincker P."/>
            <person name="Andrew M."/>
            <person name="Anthouard V."/>
            <person name="Beever R.E."/>
            <person name="Beffa R."/>
            <person name="Benoit I."/>
            <person name="Bouzid O."/>
            <person name="Brault B."/>
            <person name="Chen Z."/>
            <person name="Choquer M."/>
            <person name="Collemare J."/>
            <person name="Cotton P."/>
            <person name="Danchin E.G."/>
            <person name="Da Silva C."/>
            <person name="Gautier A."/>
            <person name="Giraud C."/>
            <person name="Giraud T."/>
            <person name="Gonzalez C."/>
            <person name="Grossetete S."/>
            <person name="Guldener U."/>
            <person name="Henrissat B."/>
            <person name="Howlett B.J."/>
            <person name="Kodira C."/>
            <person name="Kretschmer M."/>
            <person name="Lappartient A."/>
            <person name="Leroch M."/>
            <person name="Levis C."/>
            <person name="Mauceli E."/>
            <person name="Neuveglise C."/>
            <person name="Oeser B."/>
            <person name="Pearson M."/>
            <person name="Poulain J."/>
            <person name="Poussereau N."/>
            <person name="Quesneville H."/>
            <person name="Rascle C."/>
            <person name="Schumacher J."/>
            <person name="Segurens B."/>
            <person name="Sexton A."/>
            <person name="Silva E."/>
            <person name="Sirven C."/>
            <person name="Soanes D.M."/>
            <person name="Talbot N.J."/>
            <person name="Templeton M."/>
            <person name="Yandava C."/>
            <person name="Yarden O."/>
            <person name="Zeng Q."/>
            <person name="Rollins J.A."/>
            <person name="Lebrun M.H."/>
            <person name="Dickman M."/>
        </authorList>
    </citation>
    <scope>NUCLEOTIDE SEQUENCE [LARGE SCALE GENOMIC DNA]</scope>
    <source>
        <strain evidence="2">T4</strain>
    </source>
</reference>
<evidence type="ECO:0000313" key="1">
    <source>
        <dbReference type="EMBL" id="CCD55033.1"/>
    </source>
</evidence>
<dbReference type="InParanoid" id="G2YTC9"/>
<evidence type="ECO:0000313" key="2">
    <source>
        <dbReference type="Proteomes" id="UP000008177"/>
    </source>
</evidence>
<accession>G2YTC9</accession>
<dbReference type="HOGENOM" id="CLU_3124868_0_0_1"/>
<dbReference type="AlphaFoldDB" id="G2YTC9"/>
<name>G2YTC9_BOTF4</name>
<sequence length="50" mass="5886">MALLTEISRRIWPLFTPNSKCSQSVKHLLMDISWKVKSKQIDRFIDKPQA</sequence>
<proteinExistence type="predicted"/>
<gene>
    <name evidence="1" type="ORF">BofuT4_uP163220.1</name>
</gene>
<dbReference type="EMBL" id="FQ790352">
    <property type="protein sequence ID" value="CCD55033.1"/>
    <property type="molecule type" value="Genomic_DNA"/>
</dbReference>